<keyword evidence="1" id="KW-0732">Signal</keyword>
<dbReference type="InterPro" id="IPR011050">
    <property type="entry name" value="Pectin_lyase_fold/virulence"/>
</dbReference>
<comment type="caution">
    <text evidence="2">The sequence shown here is derived from an EMBL/GenBank/DDBJ whole genome shotgun (WGS) entry which is preliminary data.</text>
</comment>
<protein>
    <submittedName>
        <fullName evidence="2">Uncharacterized protein</fullName>
    </submittedName>
</protein>
<dbReference type="Proteomes" id="UP001501758">
    <property type="component" value="Unassembled WGS sequence"/>
</dbReference>
<feature type="chain" id="PRO_5045468895" evidence="1">
    <location>
        <begin position="37"/>
        <end position="756"/>
    </location>
</feature>
<accession>A0ABN1IGB4</accession>
<dbReference type="PANTHER" id="PTHR41339">
    <property type="entry name" value="LIPL48"/>
    <property type="match status" value="1"/>
</dbReference>
<dbReference type="SMART" id="SM00710">
    <property type="entry name" value="PbH1"/>
    <property type="match status" value="5"/>
</dbReference>
<evidence type="ECO:0000313" key="2">
    <source>
        <dbReference type="EMBL" id="GAA0712691.1"/>
    </source>
</evidence>
<keyword evidence="3" id="KW-1185">Reference proteome</keyword>
<evidence type="ECO:0000313" key="3">
    <source>
        <dbReference type="Proteomes" id="UP001501758"/>
    </source>
</evidence>
<dbReference type="PANTHER" id="PTHR41339:SF1">
    <property type="entry name" value="SECRETED PROTEIN"/>
    <property type="match status" value="1"/>
</dbReference>
<organism evidence="2 3">
    <name type="scientific">Aquimarina litoralis</name>
    <dbReference type="NCBI Taxonomy" id="584605"/>
    <lineage>
        <taxon>Bacteria</taxon>
        <taxon>Pseudomonadati</taxon>
        <taxon>Bacteroidota</taxon>
        <taxon>Flavobacteriia</taxon>
        <taxon>Flavobacteriales</taxon>
        <taxon>Flavobacteriaceae</taxon>
        <taxon>Aquimarina</taxon>
    </lineage>
</organism>
<gene>
    <name evidence="2" type="ORF">GCM10009430_03390</name>
</gene>
<proteinExistence type="predicted"/>
<name>A0ABN1IGB4_9FLAO</name>
<evidence type="ECO:0000256" key="1">
    <source>
        <dbReference type="SAM" id="SignalP"/>
    </source>
</evidence>
<feature type="signal peptide" evidence="1">
    <location>
        <begin position="1"/>
        <end position="36"/>
    </location>
</feature>
<dbReference type="InterPro" id="IPR006626">
    <property type="entry name" value="PbH1"/>
</dbReference>
<dbReference type="EMBL" id="BAAAGE010000001">
    <property type="protein sequence ID" value="GAA0712691.1"/>
    <property type="molecule type" value="Genomic_DNA"/>
</dbReference>
<reference evidence="2 3" key="1">
    <citation type="journal article" date="2019" name="Int. J. Syst. Evol. Microbiol.">
        <title>The Global Catalogue of Microorganisms (GCM) 10K type strain sequencing project: providing services to taxonomists for standard genome sequencing and annotation.</title>
        <authorList>
            <consortium name="The Broad Institute Genomics Platform"/>
            <consortium name="The Broad Institute Genome Sequencing Center for Infectious Disease"/>
            <person name="Wu L."/>
            <person name="Ma J."/>
        </authorList>
    </citation>
    <scope>NUCLEOTIDE SEQUENCE [LARGE SCALE GENOMIC DNA]</scope>
    <source>
        <strain evidence="2 3">JCM 15974</strain>
    </source>
</reference>
<dbReference type="SUPFAM" id="SSF51126">
    <property type="entry name" value="Pectin lyase-like"/>
    <property type="match status" value="2"/>
</dbReference>
<sequence length="756" mass="77154">MTFYKKANNFYSQLKFKKMKKVLFTLILMFATGAFVVSCSGDDDSGSTASCTDGVQNGDETGIDCGGSCTPCTSANLSGDVIADTTLDASLDYELTGAYVVKSGASLTIPAGTVIKATGGTAAYIAVERGAQIFINGTSANPVVMTSASANPAPGDWGGLVICGDAPTNKGNNVTSEVADLQYGGTTANDNSGSIRYLRVEYTGATFSNDKEFNGVSLFGVGSGTTFEFVQSFEGGDDGIEFFGGTVNGENLVSTNSGDDSIDFADGWAGNGENWYISGGAKAGIEGSNNGDNGNAAPVTNTTLSNITVVGPVTEGALFYKEGGGNFTIDNFYTSNVNVGITVSDTDAEAAARIENGDLTITNIQFADAPTDLDITNYTGANQSFFTEGIATGAGNGAASPDWAAGWTRGLDNSGASSTQNLAGEITGDVTLSADVEYQLTSSFYVRSGGSLTIPAGTTIKATGGTAAFIAVERGAQIFVNGTATNPVVMTSGAATPAPADWGGLVICGDAPTNKGTNVTSEVADLQYGGNTANDNSGSIRYLRVEYTGATFSNDKEFNGVSLFGVGSGTTFEYVQSLNGGDDGIEFFGGTVSGNFLVSIGSGDDSIDFADGWAGNGDSWYISKGAKAGIEGSNNGDNGNATPVTTTTLSNITVVGPVTEGALFFKEGGGNFTITNFYTEGVDLGVNISSTDAEAAVRIEANALSINPMQFSSPATGFEQTNYGGVNQSFITVGDNTGAGNGAAEPTWANRWATGF</sequence>